<dbReference type="InterPro" id="IPR000731">
    <property type="entry name" value="SSD"/>
</dbReference>
<evidence type="ECO:0000256" key="8">
    <source>
        <dbReference type="ARBA" id="ARBA00023136"/>
    </source>
</evidence>
<feature type="compositionally biased region" description="Gly residues" evidence="10">
    <location>
        <begin position="1051"/>
        <end position="1060"/>
    </location>
</feature>
<dbReference type="NCBIfam" id="TIGR00915">
    <property type="entry name" value="2A0602"/>
    <property type="match status" value="1"/>
</dbReference>
<name>A0ABU5HZI5_9HYPH</name>
<dbReference type="EMBL" id="JAXLPB010000002">
    <property type="protein sequence ID" value="MDY8108542.1"/>
    <property type="molecule type" value="Genomic_DNA"/>
</dbReference>
<dbReference type="Gene3D" id="3.30.70.1320">
    <property type="entry name" value="Multidrug efflux transporter AcrB pore domain like"/>
    <property type="match status" value="1"/>
</dbReference>
<feature type="transmembrane region" description="Helical" evidence="9">
    <location>
        <begin position="342"/>
        <end position="361"/>
    </location>
</feature>
<dbReference type="NCBIfam" id="NF000282">
    <property type="entry name" value="RND_permease_1"/>
    <property type="match status" value="1"/>
</dbReference>
<evidence type="ECO:0000313" key="12">
    <source>
        <dbReference type="EMBL" id="MDY8108542.1"/>
    </source>
</evidence>
<dbReference type="PANTHER" id="PTHR32063:SF76">
    <property type="entry name" value="EFFLUX PUMP MEMBRANE TRANSPORTER"/>
    <property type="match status" value="1"/>
</dbReference>
<evidence type="ECO:0000256" key="2">
    <source>
        <dbReference type="ARBA" id="ARBA00010942"/>
    </source>
</evidence>
<comment type="subcellular location">
    <subcellularLocation>
        <location evidence="1 9">Cell inner membrane</location>
        <topology evidence="1 9">Multi-pass membrane protein</topology>
    </subcellularLocation>
</comment>
<keyword evidence="6 9" id="KW-0812">Transmembrane</keyword>
<protein>
    <recommendedName>
        <fullName evidence="9">Efflux pump membrane transporter</fullName>
    </recommendedName>
</protein>
<keyword evidence="13" id="KW-1185">Reference proteome</keyword>
<dbReference type="Gene3D" id="3.30.70.1440">
    <property type="entry name" value="Multidrug efflux transporter AcrB pore domain"/>
    <property type="match status" value="1"/>
</dbReference>
<evidence type="ECO:0000256" key="9">
    <source>
        <dbReference type="RuleBase" id="RU364070"/>
    </source>
</evidence>
<feature type="transmembrane region" description="Helical" evidence="9">
    <location>
        <begin position="394"/>
        <end position="415"/>
    </location>
</feature>
<feature type="transmembrane region" description="Helical" evidence="9">
    <location>
        <begin position="12"/>
        <end position="33"/>
    </location>
</feature>
<keyword evidence="5 9" id="KW-0997">Cell inner membrane</keyword>
<feature type="domain" description="SSD" evidence="11">
    <location>
        <begin position="371"/>
        <end position="497"/>
    </location>
</feature>
<keyword evidence="7 9" id="KW-1133">Transmembrane helix</keyword>
<comment type="similarity">
    <text evidence="2 9">Belongs to the resistance-nodulation-cell division (RND) (TC 2.A.6) family.</text>
</comment>
<dbReference type="InterPro" id="IPR027463">
    <property type="entry name" value="AcrB_DN_DC_subdom"/>
</dbReference>
<dbReference type="Gene3D" id="1.20.1640.10">
    <property type="entry name" value="Multidrug efflux transporter AcrB transmembrane domain"/>
    <property type="match status" value="2"/>
</dbReference>
<evidence type="ECO:0000256" key="10">
    <source>
        <dbReference type="SAM" id="MobiDB-lite"/>
    </source>
</evidence>
<feature type="transmembrane region" description="Helical" evidence="9">
    <location>
        <begin position="472"/>
        <end position="499"/>
    </location>
</feature>
<keyword evidence="8 9" id="KW-0472">Membrane</keyword>
<dbReference type="SUPFAM" id="SSF82714">
    <property type="entry name" value="Multidrug efflux transporter AcrB TolC docking domain, DN and DC subdomains"/>
    <property type="match status" value="2"/>
</dbReference>
<feature type="transmembrane region" description="Helical" evidence="9">
    <location>
        <begin position="436"/>
        <end position="460"/>
    </location>
</feature>
<gene>
    <name evidence="12" type="ORF">U0C82_05160</name>
</gene>
<evidence type="ECO:0000256" key="3">
    <source>
        <dbReference type="ARBA" id="ARBA00022448"/>
    </source>
</evidence>
<evidence type="ECO:0000313" key="13">
    <source>
        <dbReference type="Proteomes" id="UP001294412"/>
    </source>
</evidence>
<feature type="region of interest" description="Disordered" evidence="10">
    <location>
        <begin position="1035"/>
        <end position="1060"/>
    </location>
</feature>
<dbReference type="Gene3D" id="3.30.70.1430">
    <property type="entry name" value="Multidrug efflux transporter AcrB pore domain"/>
    <property type="match status" value="2"/>
</dbReference>
<dbReference type="Proteomes" id="UP001294412">
    <property type="component" value="Unassembled WGS sequence"/>
</dbReference>
<keyword evidence="3 9" id="KW-0813">Transport</keyword>
<dbReference type="RefSeq" id="WP_322186017.1">
    <property type="nucleotide sequence ID" value="NZ_JAXLPB010000002.1"/>
</dbReference>
<feature type="compositionally biased region" description="Basic and acidic residues" evidence="10">
    <location>
        <begin position="1035"/>
        <end position="1048"/>
    </location>
</feature>
<evidence type="ECO:0000256" key="1">
    <source>
        <dbReference type="ARBA" id="ARBA00004429"/>
    </source>
</evidence>
<feature type="transmembrane region" description="Helical" evidence="9">
    <location>
        <begin position="999"/>
        <end position="1022"/>
    </location>
</feature>
<sequence length="1060" mass="113322">MNARFFVDRPIFAAVISILIVLGGLLSLTSLPIEQYPELVPPQVQVRASYPGASAETIAQTVSAPIEQQINGVEDMLYMQSTNSSTGTATITVTFASGTDPDQATINVNNRVQQAAASLPEQVQRLGVTVSKQNSSILAVITMASDDPRYDATYVSNYALLNVLDELKRLPGIGQAQLFGARDYSMRVWLRPDALAQYGLTPGDVAASIRDQNAQFAAGQFGAEPNNSDLAFTYSVTTAGRLPDAQAFENIILRSDENGSSLLLKDVARVELGAQDYGFNGFYNGTPAVPIGIYLQPGANALDTLAGVRERMEDLSEAFPDGIAYAIPYDTTKFIEASIEEVIVTFIEAMVLVFIVVFVFLQSFRATLIPMLAVPVSIIGTFGVLLALGFSINLLTLFGLVLAIGIVVDDAIVVLENVERIMTTEGLNPKDATAKAMTEVAGPVIAIVLVLCAVFIPVAFLGGLAGTMYRQFAVTIAVSVTISGIVALTLTPALCGVLLKNSHSKPFAPFRWFNAGFTRLTNWYGAGVAFIMRRAFLALVLFAGLLGGSYYFFQTIPGSLVPEEDQGVNFAVAILPPAASLSRTTQVMDQLYENVSKNPAVEDVTAFAGFDLLSGSQKSSAGVAFITLKDWAERTDPALDARNLTGQFIGMNAGIQDAMVLAFNPPPIQGLSTTGGFDLFIQDRRGAGVQPLLETTNALVAAAAERPELAGVRTTFSASVPQYEVEVDRQKAQSLNVPISSIFETMQSTFGSLYVNDFTLLGRNFRVSLQSEADFREKPDDLRFVYVQATNGAMIPLDTLLNVKRIIGPDLLERYNAFTSAKVSGNPAPGYSSGQALAVMQEIAAETLPDGYDIAWTGSAYQEIASGGTGLTAIGFGILMVFLILAAQYERWSLPIAVLLAVPFAMFGALLAIYLRGIDNDVYFQIGLVTLVGLAAKNAILIVEFAVLKRDEGLSAFDAALEGAKLRFRPIVMTSLAFILGVVPLAISSGAGSASRHSIGTGVIGGMLFATFIAIFFIPLFYKLLSPSDKAMAKQREAAEARRREAEIRSAGGGESVPAE</sequence>
<evidence type="ECO:0000256" key="5">
    <source>
        <dbReference type="ARBA" id="ARBA00022519"/>
    </source>
</evidence>
<evidence type="ECO:0000256" key="4">
    <source>
        <dbReference type="ARBA" id="ARBA00022475"/>
    </source>
</evidence>
<dbReference type="SUPFAM" id="SSF82866">
    <property type="entry name" value="Multidrug efflux transporter AcrB transmembrane domain"/>
    <property type="match status" value="2"/>
</dbReference>
<proteinExistence type="inferred from homology"/>
<dbReference type="PANTHER" id="PTHR32063">
    <property type="match status" value="1"/>
</dbReference>
<feature type="transmembrane region" description="Helical" evidence="9">
    <location>
        <begin position="894"/>
        <end position="916"/>
    </location>
</feature>
<dbReference type="PROSITE" id="PS50156">
    <property type="entry name" value="SSD"/>
    <property type="match status" value="1"/>
</dbReference>
<comment type="caution">
    <text evidence="9">Lacks conserved residue(s) required for the propagation of feature annotation.</text>
</comment>
<evidence type="ECO:0000259" key="11">
    <source>
        <dbReference type="PROSITE" id="PS50156"/>
    </source>
</evidence>
<feature type="transmembrane region" description="Helical" evidence="9">
    <location>
        <begin position="864"/>
        <end position="887"/>
    </location>
</feature>
<dbReference type="InterPro" id="IPR004764">
    <property type="entry name" value="MdtF-like"/>
</dbReference>
<dbReference type="Pfam" id="PF00873">
    <property type="entry name" value="ACR_tran"/>
    <property type="match status" value="1"/>
</dbReference>
<feature type="transmembrane region" description="Helical" evidence="9">
    <location>
        <begin position="922"/>
        <end position="947"/>
    </location>
</feature>
<evidence type="ECO:0000256" key="7">
    <source>
        <dbReference type="ARBA" id="ARBA00022989"/>
    </source>
</evidence>
<keyword evidence="4" id="KW-1003">Cell membrane</keyword>
<dbReference type="SUPFAM" id="SSF82693">
    <property type="entry name" value="Multidrug efflux transporter AcrB pore domain, PN1, PN2, PC1 and PC2 subdomains"/>
    <property type="match status" value="3"/>
</dbReference>
<comment type="caution">
    <text evidence="12">The sequence shown here is derived from an EMBL/GenBank/DDBJ whole genome shotgun (WGS) entry which is preliminary data.</text>
</comment>
<dbReference type="Gene3D" id="3.30.2090.10">
    <property type="entry name" value="Multidrug efflux transporter AcrB TolC docking domain, DN and DC subdomains"/>
    <property type="match status" value="2"/>
</dbReference>
<feature type="transmembrane region" description="Helical" evidence="9">
    <location>
        <begin position="968"/>
        <end position="987"/>
    </location>
</feature>
<feature type="transmembrane region" description="Helical" evidence="9">
    <location>
        <begin position="368"/>
        <end position="388"/>
    </location>
</feature>
<accession>A0ABU5HZI5</accession>
<dbReference type="InterPro" id="IPR001036">
    <property type="entry name" value="Acrflvin-R"/>
</dbReference>
<reference evidence="12 13" key="1">
    <citation type="submission" date="2023-12" db="EMBL/GenBank/DDBJ databases">
        <title>Description of Novel Strain Fulvimarina sp. 2208YS6-2-32 isolated from Uroteuthis (Photololigo) edulis.</title>
        <authorList>
            <person name="Park J.-S."/>
        </authorList>
    </citation>
    <scope>NUCLEOTIDE SEQUENCE [LARGE SCALE GENOMIC DNA]</scope>
    <source>
        <strain evidence="12 13">2208YS6-2-32</strain>
    </source>
</reference>
<organism evidence="12 13">
    <name type="scientific">Fulvimarina uroteuthidis</name>
    <dbReference type="NCBI Taxonomy" id="3098149"/>
    <lineage>
        <taxon>Bacteria</taxon>
        <taxon>Pseudomonadati</taxon>
        <taxon>Pseudomonadota</taxon>
        <taxon>Alphaproteobacteria</taxon>
        <taxon>Hyphomicrobiales</taxon>
        <taxon>Aurantimonadaceae</taxon>
        <taxon>Fulvimarina</taxon>
    </lineage>
</organism>
<dbReference type="PRINTS" id="PR00702">
    <property type="entry name" value="ACRIFLAVINRP"/>
</dbReference>
<evidence type="ECO:0000256" key="6">
    <source>
        <dbReference type="ARBA" id="ARBA00022692"/>
    </source>
</evidence>